<dbReference type="InterPro" id="IPR051783">
    <property type="entry name" value="NAD(P)-dependent_oxidoreduct"/>
</dbReference>
<evidence type="ECO:0000313" key="2">
    <source>
        <dbReference type="EMBL" id="OWK42296.1"/>
    </source>
</evidence>
<gene>
    <name evidence="2" type="ORF">FRUB_04374</name>
</gene>
<dbReference type="InterPro" id="IPR002225">
    <property type="entry name" value="3Beta_OHSteriod_DH/Estase"/>
</dbReference>
<proteinExistence type="predicted"/>
<reference evidence="3" key="1">
    <citation type="submission" date="2017-06" db="EMBL/GenBank/DDBJ databases">
        <title>Genome analysis of Fimbriiglobus ruber SP5, the first member of the order Planctomycetales with confirmed chitinolytic capability.</title>
        <authorList>
            <person name="Ravin N.V."/>
            <person name="Rakitin A.L."/>
            <person name="Ivanova A.A."/>
            <person name="Beletsky A.V."/>
            <person name="Kulichevskaya I.S."/>
            <person name="Mardanov A.V."/>
            <person name="Dedysh S.N."/>
        </authorList>
    </citation>
    <scope>NUCLEOTIDE SEQUENCE [LARGE SCALE GENOMIC DNA]</scope>
    <source>
        <strain evidence="3">SP5</strain>
    </source>
</reference>
<name>A0A225DX83_9BACT</name>
<dbReference type="Pfam" id="PF01073">
    <property type="entry name" value="3Beta_HSD"/>
    <property type="match status" value="1"/>
</dbReference>
<dbReference type="Proteomes" id="UP000214646">
    <property type="component" value="Unassembled WGS sequence"/>
</dbReference>
<dbReference type="GO" id="GO:0005737">
    <property type="term" value="C:cytoplasm"/>
    <property type="evidence" value="ECO:0007669"/>
    <property type="project" value="TreeGrafter"/>
</dbReference>
<dbReference type="RefSeq" id="WP_088255472.1">
    <property type="nucleotide sequence ID" value="NZ_NIDE01000005.1"/>
</dbReference>
<comment type="caution">
    <text evidence="2">The sequence shown here is derived from an EMBL/GenBank/DDBJ whole genome shotgun (WGS) entry which is preliminary data.</text>
</comment>
<keyword evidence="3" id="KW-1185">Reference proteome</keyword>
<feature type="domain" description="3-beta hydroxysteroid dehydrogenase/isomerase" evidence="1">
    <location>
        <begin position="4"/>
        <end position="251"/>
    </location>
</feature>
<protein>
    <submittedName>
        <fullName evidence="2">NAD(P)H steroid dehydrogenase-like protein in alkane synthesis cluster</fullName>
    </submittedName>
</protein>
<evidence type="ECO:0000313" key="3">
    <source>
        <dbReference type="Proteomes" id="UP000214646"/>
    </source>
</evidence>
<accession>A0A225DX83</accession>
<dbReference type="PANTHER" id="PTHR48079:SF6">
    <property type="entry name" value="NAD(P)-BINDING DOMAIN-CONTAINING PROTEIN-RELATED"/>
    <property type="match status" value="1"/>
</dbReference>
<dbReference type="GO" id="GO:0016616">
    <property type="term" value="F:oxidoreductase activity, acting on the CH-OH group of donors, NAD or NADP as acceptor"/>
    <property type="evidence" value="ECO:0007669"/>
    <property type="project" value="InterPro"/>
</dbReference>
<sequence length="331" mass="35474">MKALVTGGGGFLGGTIVRQLLARGDAVRSFTRTAYPWLGELCVEQVHGDLSDAAAVGRAVAGCDVVFHVAAKAGVWGRYADYLASNTTGTENVIAACRSHGVSRLVFTSTPSVVHGGASVEGVNESAPYPKYFEAHYPATKAAAEKKVLAANGPDLATVALRPHLIWGPGDPHLIPRVVARARAGKLRRIGTVPIKVDITFVENAAHAHLLAADRLAPGAAPAGKAYFITDGVPVDLWEFLNRVFVSAGVPPVTSHVSVWKAKLAGRVLERIYRTFRLPGEPPMTKFVASQLSTSHWYDITAARRDLGYEPRVPIEEGLRRLAETFRMPGK</sequence>
<dbReference type="SUPFAM" id="SSF51735">
    <property type="entry name" value="NAD(P)-binding Rossmann-fold domains"/>
    <property type="match status" value="1"/>
</dbReference>
<dbReference type="EMBL" id="NIDE01000005">
    <property type="protein sequence ID" value="OWK42296.1"/>
    <property type="molecule type" value="Genomic_DNA"/>
</dbReference>
<dbReference type="OrthoDB" id="9811743at2"/>
<dbReference type="GO" id="GO:0004029">
    <property type="term" value="F:aldehyde dehydrogenase (NAD+) activity"/>
    <property type="evidence" value="ECO:0007669"/>
    <property type="project" value="TreeGrafter"/>
</dbReference>
<dbReference type="AlphaFoldDB" id="A0A225DX83"/>
<dbReference type="PANTHER" id="PTHR48079">
    <property type="entry name" value="PROTEIN YEEZ"/>
    <property type="match status" value="1"/>
</dbReference>
<dbReference type="Gene3D" id="3.40.50.720">
    <property type="entry name" value="NAD(P)-binding Rossmann-like Domain"/>
    <property type="match status" value="1"/>
</dbReference>
<dbReference type="GO" id="GO:0006694">
    <property type="term" value="P:steroid biosynthetic process"/>
    <property type="evidence" value="ECO:0007669"/>
    <property type="project" value="InterPro"/>
</dbReference>
<evidence type="ECO:0000259" key="1">
    <source>
        <dbReference type="Pfam" id="PF01073"/>
    </source>
</evidence>
<dbReference type="InterPro" id="IPR036291">
    <property type="entry name" value="NAD(P)-bd_dom_sf"/>
</dbReference>
<organism evidence="2 3">
    <name type="scientific">Fimbriiglobus ruber</name>
    <dbReference type="NCBI Taxonomy" id="1908690"/>
    <lineage>
        <taxon>Bacteria</taxon>
        <taxon>Pseudomonadati</taxon>
        <taxon>Planctomycetota</taxon>
        <taxon>Planctomycetia</taxon>
        <taxon>Gemmatales</taxon>
        <taxon>Gemmataceae</taxon>
        <taxon>Fimbriiglobus</taxon>
    </lineage>
</organism>